<dbReference type="InterPro" id="IPR036736">
    <property type="entry name" value="ACP-like_sf"/>
</dbReference>
<proteinExistence type="inferred from homology"/>
<dbReference type="FunFam" id="3.40.50.980:FF:000001">
    <property type="entry name" value="Non-ribosomal peptide synthetase"/>
    <property type="match status" value="1"/>
</dbReference>
<dbReference type="PANTHER" id="PTHR45527">
    <property type="entry name" value="NONRIBOSOMAL PEPTIDE SYNTHETASE"/>
    <property type="match status" value="1"/>
</dbReference>
<dbReference type="Gene3D" id="3.40.50.12780">
    <property type="entry name" value="N-terminal domain of ligase-like"/>
    <property type="match status" value="1"/>
</dbReference>
<dbReference type="Pfam" id="PF00550">
    <property type="entry name" value="PP-binding"/>
    <property type="match status" value="1"/>
</dbReference>
<dbReference type="InterPro" id="IPR045851">
    <property type="entry name" value="AMP-bd_C_sf"/>
</dbReference>
<sequence length="751" mass="82831">MSVADWFLNLRAQQIDMISYSHASLAEIQKWSQRSGLLFNTNLVFQNTSSRSVVEKELPFAVNNINNSWLNNFNEFEIQLIVIPVPGNWKFYFDYDSKVLTHNAVKDIAVHFDNTLSHLARMYSTDKKSLINNVPAVFETDALLSLGRGITYTVPFECAHHAFEQIADKDPERVAVEHEGKSLTYGELNQKAQTLSYELILRGVKVGEFVGLLTVRSIDMMISIFAILKAGAAYMPIDANLPQSRIKYILDVSACKAVLLHSSLAHTINGDFNLVFVNKLNFKNIKPAFQTTKTSGSSPAFVVFTSGSTGNPKGVVCSHASLASYCNAKPNILGCGVDDRVSQLASIGFDMCVTEIFNTLSNSATLILREENDFYAAIRKANIVLATPSAIINMKLSDFPNIKSIILSGEAVSQALCDKWASSVVLTNGYGPSETTCISTVSKLTYGKQVTIGVPLPNTLHYIVNKELKLVPRGAAGELVTGGSGVALGYLNRPDLTSKSFVYNHFTNDGTLMYKTGDICRWSDDGEIQYLGRRDDMIKIKGYRVELDEVSNALSRIKGVSQAVALVKDENLVAYISPIDIDLNAIREEISTVLPHYMCPSAYLLIEKFPVTSNEKVDKAKLISMEISVSYQEPETETEKLVAQIWSDLLKVDISKIGRHTSFFEIGGDSISAIQLVTKCNDIGLHFSTKDVFSKATLSQISLLRGTKVSTLPELIISSSIINEVKINWCSEFSFENGYDVYPATPLQSGM</sequence>
<dbReference type="InterPro" id="IPR042099">
    <property type="entry name" value="ANL_N_sf"/>
</dbReference>
<evidence type="ECO:0000256" key="1">
    <source>
        <dbReference type="ARBA" id="ARBA00022450"/>
    </source>
</evidence>
<comment type="caution">
    <text evidence="6">The sequence shown here is derived from an EMBL/GenBank/DDBJ whole genome shotgun (WGS) entry which is preliminary data.</text>
</comment>
<keyword evidence="1" id="KW-0596">Phosphopantetheine</keyword>
<dbReference type="SUPFAM" id="SSF56801">
    <property type="entry name" value="Acetyl-CoA synthetase-like"/>
    <property type="match status" value="1"/>
</dbReference>
<dbReference type="GO" id="GO:0005737">
    <property type="term" value="C:cytoplasm"/>
    <property type="evidence" value="ECO:0007669"/>
    <property type="project" value="TreeGrafter"/>
</dbReference>
<dbReference type="SUPFAM" id="SSF52777">
    <property type="entry name" value="CoA-dependent acyltransferases"/>
    <property type="match status" value="1"/>
</dbReference>
<comment type="similarity">
    <text evidence="4">Belongs to the NRP synthetase family.</text>
</comment>
<name>A0AAD5TUS7_9FUNG</name>
<evidence type="ECO:0000256" key="2">
    <source>
        <dbReference type="ARBA" id="ARBA00022553"/>
    </source>
</evidence>
<dbReference type="InterPro" id="IPR000873">
    <property type="entry name" value="AMP-dep_synth/lig_dom"/>
</dbReference>
<evidence type="ECO:0000256" key="4">
    <source>
        <dbReference type="ARBA" id="ARBA00029454"/>
    </source>
</evidence>
<dbReference type="PROSITE" id="PS50075">
    <property type="entry name" value="CARRIER"/>
    <property type="match status" value="1"/>
</dbReference>
<keyword evidence="3" id="KW-0436">Ligase</keyword>
<dbReference type="Proteomes" id="UP001211065">
    <property type="component" value="Unassembled WGS sequence"/>
</dbReference>
<dbReference type="Gene3D" id="3.30.300.30">
    <property type="match status" value="1"/>
</dbReference>
<dbReference type="InterPro" id="IPR009081">
    <property type="entry name" value="PP-bd_ACP"/>
</dbReference>
<dbReference type="InterPro" id="IPR010071">
    <property type="entry name" value="AA_adenyl_dom"/>
</dbReference>
<dbReference type="NCBIfam" id="TIGR01733">
    <property type="entry name" value="AA-adenyl-dom"/>
    <property type="match status" value="1"/>
</dbReference>
<feature type="domain" description="Carrier" evidence="5">
    <location>
        <begin position="633"/>
        <end position="709"/>
    </location>
</feature>
<dbReference type="Gene3D" id="3.30.559.30">
    <property type="entry name" value="Nonribosomal peptide synthetase, condensation domain"/>
    <property type="match status" value="1"/>
</dbReference>
<dbReference type="AlphaFoldDB" id="A0AAD5TUS7"/>
<evidence type="ECO:0000256" key="3">
    <source>
        <dbReference type="ARBA" id="ARBA00022598"/>
    </source>
</evidence>
<dbReference type="GO" id="GO:0043041">
    <property type="term" value="P:amino acid activation for nonribosomal peptide biosynthetic process"/>
    <property type="evidence" value="ECO:0007669"/>
    <property type="project" value="TreeGrafter"/>
</dbReference>
<dbReference type="SUPFAM" id="SSF47336">
    <property type="entry name" value="ACP-like"/>
    <property type="match status" value="1"/>
</dbReference>
<dbReference type="GO" id="GO:0031177">
    <property type="term" value="F:phosphopantetheine binding"/>
    <property type="evidence" value="ECO:0007669"/>
    <property type="project" value="TreeGrafter"/>
</dbReference>
<organism evidence="6 7">
    <name type="scientific">Clydaea vesicula</name>
    <dbReference type="NCBI Taxonomy" id="447962"/>
    <lineage>
        <taxon>Eukaryota</taxon>
        <taxon>Fungi</taxon>
        <taxon>Fungi incertae sedis</taxon>
        <taxon>Chytridiomycota</taxon>
        <taxon>Chytridiomycota incertae sedis</taxon>
        <taxon>Chytridiomycetes</taxon>
        <taxon>Lobulomycetales</taxon>
        <taxon>Lobulomycetaceae</taxon>
        <taxon>Clydaea</taxon>
    </lineage>
</organism>
<evidence type="ECO:0000313" key="7">
    <source>
        <dbReference type="Proteomes" id="UP001211065"/>
    </source>
</evidence>
<dbReference type="PANTHER" id="PTHR45527:SF11">
    <property type="entry name" value="NONRIBOSOMAL PEPTIDE SYNTHETASE 5"/>
    <property type="match status" value="1"/>
</dbReference>
<dbReference type="InterPro" id="IPR020845">
    <property type="entry name" value="AMP-binding_CS"/>
</dbReference>
<dbReference type="Gene3D" id="1.10.1200.10">
    <property type="entry name" value="ACP-like"/>
    <property type="match status" value="1"/>
</dbReference>
<reference evidence="6" key="1">
    <citation type="submission" date="2020-05" db="EMBL/GenBank/DDBJ databases">
        <title>Phylogenomic resolution of chytrid fungi.</title>
        <authorList>
            <person name="Stajich J.E."/>
            <person name="Amses K."/>
            <person name="Simmons R."/>
            <person name="Seto K."/>
            <person name="Myers J."/>
            <person name="Bonds A."/>
            <person name="Quandt C.A."/>
            <person name="Barry K."/>
            <person name="Liu P."/>
            <person name="Grigoriev I."/>
            <person name="Longcore J.E."/>
            <person name="James T.Y."/>
        </authorList>
    </citation>
    <scope>NUCLEOTIDE SEQUENCE</scope>
    <source>
        <strain evidence="6">JEL0476</strain>
    </source>
</reference>
<evidence type="ECO:0000259" key="5">
    <source>
        <dbReference type="PROSITE" id="PS50075"/>
    </source>
</evidence>
<dbReference type="PROSITE" id="PS00455">
    <property type="entry name" value="AMP_BINDING"/>
    <property type="match status" value="1"/>
</dbReference>
<evidence type="ECO:0000313" key="6">
    <source>
        <dbReference type="EMBL" id="KAJ3206027.1"/>
    </source>
</evidence>
<gene>
    <name evidence="6" type="ORF">HK099_000637</name>
</gene>
<dbReference type="GO" id="GO:0016874">
    <property type="term" value="F:ligase activity"/>
    <property type="evidence" value="ECO:0007669"/>
    <property type="project" value="UniProtKB-KW"/>
</dbReference>
<dbReference type="Pfam" id="PF00501">
    <property type="entry name" value="AMP-binding"/>
    <property type="match status" value="1"/>
</dbReference>
<dbReference type="FunFam" id="1.10.1200.10:FF:000005">
    <property type="entry name" value="Nonribosomal peptide synthetase 1"/>
    <property type="match status" value="1"/>
</dbReference>
<keyword evidence="2" id="KW-0597">Phosphoprotein</keyword>
<dbReference type="GO" id="GO:0044550">
    <property type="term" value="P:secondary metabolite biosynthetic process"/>
    <property type="evidence" value="ECO:0007669"/>
    <property type="project" value="TreeGrafter"/>
</dbReference>
<keyword evidence="7" id="KW-1185">Reference proteome</keyword>
<feature type="non-terminal residue" evidence="6">
    <location>
        <position position="751"/>
    </location>
</feature>
<protein>
    <recommendedName>
        <fullName evidence="5">Carrier domain-containing protein</fullName>
    </recommendedName>
</protein>
<dbReference type="EMBL" id="JADGJW010001158">
    <property type="protein sequence ID" value="KAJ3206027.1"/>
    <property type="molecule type" value="Genomic_DNA"/>
</dbReference>
<dbReference type="CDD" id="cd05930">
    <property type="entry name" value="A_NRPS"/>
    <property type="match status" value="1"/>
</dbReference>
<accession>A0AAD5TUS7</accession>